<dbReference type="EMBL" id="CM027683">
    <property type="protein sequence ID" value="KAG0532919.1"/>
    <property type="molecule type" value="Genomic_DNA"/>
</dbReference>
<protein>
    <submittedName>
        <fullName evidence="1">Uncharacterized protein</fullName>
    </submittedName>
</protein>
<name>A0A921R2V1_SORBI</name>
<reference evidence="1" key="1">
    <citation type="journal article" date="2019" name="BMC Genomics">
        <title>A new reference genome for Sorghum bicolor reveals high levels of sequence similarity between sweet and grain genotypes: implications for the genetics of sugar metabolism.</title>
        <authorList>
            <person name="Cooper E.A."/>
            <person name="Brenton Z.W."/>
            <person name="Flinn B.S."/>
            <person name="Jenkins J."/>
            <person name="Shu S."/>
            <person name="Flowers D."/>
            <person name="Luo F."/>
            <person name="Wang Y."/>
            <person name="Xia P."/>
            <person name="Barry K."/>
            <person name="Daum C."/>
            <person name="Lipzen A."/>
            <person name="Yoshinaga Y."/>
            <person name="Schmutz J."/>
            <person name="Saski C."/>
            <person name="Vermerris W."/>
            <person name="Kresovich S."/>
        </authorList>
    </citation>
    <scope>NUCLEOTIDE SEQUENCE</scope>
</reference>
<dbReference type="AlphaFoldDB" id="A0A921R2V1"/>
<evidence type="ECO:0000313" key="2">
    <source>
        <dbReference type="Proteomes" id="UP000807115"/>
    </source>
</evidence>
<gene>
    <name evidence="1" type="ORF">BDA96_04G146500</name>
</gene>
<comment type="caution">
    <text evidence="1">The sequence shown here is derived from an EMBL/GenBank/DDBJ whole genome shotgun (WGS) entry which is preliminary data.</text>
</comment>
<accession>A0A921R2V1</accession>
<proteinExistence type="predicted"/>
<sequence length="112" mass="12703">MAHGGGRWWHPRPIECSPIPASPSLLSSHHPGPDPVRALQFHREVHQFRRRSFISGWGRDGSGIATSVLARPRPIWQWCNLAPLSLYSDSFFVLQLITLPFTVLETLTFPCF</sequence>
<reference evidence="1" key="2">
    <citation type="submission" date="2020-10" db="EMBL/GenBank/DDBJ databases">
        <authorList>
            <person name="Cooper E.A."/>
            <person name="Brenton Z.W."/>
            <person name="Flinn B.S."/>
            <person name="Jenkins J."/>
            <person name="Shu S."/>
            <person name="Flowers D."/>
            <person name="Luo F."/>
            <person name="Wang Y."/>
            <person name="Xia P."/>
            <person name="Barry K."/>
            <person name="Daum C."/>
            <person name="Lipzen A."/>
            <person name="Yoshinaga Y."/>
            <person name="Schmutz J."/>
            <person name="Saski C."/>
            <person name="Vermerris W."/>
            <person name="Kresovich S."/>
        </authorList>
    </citation>
    <scope>NUCLEOTIDE SEQUENCE</scope>
</reference>
<evidence type="ECO:0000313" key="1">
    <source>
        <dbReference type="EMBL" id="KAG0532919.1"/>
    </source>
</evidence>
<dbReference type="Proteomes" id="UP000807115">
    <property type="component" value="Chromosome 4"/>
</dbReference>
<organism evidence="1 2">
    <name type="scientific">Sorghum bicolor</name>
    <name type="common">Sorghum</name>
    <name type="synonym">Sorghum vulgare</name>
    <dbReference type="NCBI Taxonomy" id="4558"/>
    <lineage>
        <taxon>Eukaryota</taxon>
        <taxon>Viridiplantae</taxon>
        <taxon>Streptophyta</taxon>
        <taxon>Embryophyta</taxon>
        <taxon>Tracheophyta</taxon>
        <taxon>Spermatophyta</taxon>
        <taxon>Magnoliopsida</taxon>
        <taxon>Liliopsida</taxon>
        <taxon>Poales</taxon>
        <taxon>Poaceae</taxon>
        <taxon>PACMAD clade</taxon>
        <taxon>Panicoideae</taxon>
        <taxon>Andropogonodae</taxon>
        <taxon>Andropogoneae</taxon>
        <taxon>Sorghinae</taxon>
        <taxon>Sorghum</taxon>
    </lineage>
</organism>